<dbReference type="Proteomes" id="UP000309340">
    <property type="component" value="Unassembled WGS sequence"/>
</dbReference>
<sequence>MAGATKPKAKATTTTKKAAAKSKPAPKSPKKASPTKATKVTKATKAPKTTKAAKATKATGKTATLAPEEPVHAMKTRSHAALPQPRPRARAHEKDLELNVYTPEYAAIHPKFAAEPTYPALIAELKAAEKAQEKAAHAFRKDDGTQTWTKEDLRAEEIRVITMQADAQQRRMRAHHALSILAGKIPADSKITYC</sequence>
<evidence type="ECO:0000256" key="1">
    <source>
        <dbReference type="SAM" id="MobiDB-lite"/>
    </source>
</evidence>
<proteinExistence type="predicted"/>
<keyword evidence="3" id="KW-1185">Reference proteome</keyword>
<comment type="caution">
    <text evidence="2">The sequence shown here is derived from an EMBL/GenBank/DDBJ whole genome shotgun (WGS) entry which is preliminary data.</text>
</comment>
<gene>
    <name evidence="2" type="ORF">B0A55_03483</name>
</gene>
<evidence type="ECO:0000313" key="3">
    <source>
        <dbReference type="Proteomes" id="UP000309340"/>
    </source>
</evidence>
<feature type="region of interest" description="Disordered" evidence="1">
    <location>
        <begin position="1"/>
        <end position="88"/>
    </location>
</feature>
<evidence type="ECO:0000313" key="2">
    <source>
        <dbReference type="EMBL" id="TKA79167.1"/>
    </source>
</evidence>
<protein>
    <submittedName>
        <fullName evidence="2">Uncharacterized protein</fullName>
    </submittedName>
</protein>
<organism evidence="2 3">
    <name type="scientific">Friedmanniomyces simplex</name>
    <dbReference type="NCBI Taxonomy" id="329884"/>
    <lineage>
        <taxon>Eukaryota</taxon>
        <taxon>Fungi</taxon>
        <taxon>Dikarya</taxon>
        <taxon>Ascomycota</taxon>
        <taxon>Pezizomycotina</taxon>
        <taxon>Dothideomycetes</taxon>
        <taxon>Dothideomycetidae</taxon>
        <taxon>Mycosphaerellales</taxon>
        <taxon>Teratosphaeriaceae</taxon>
        <taxon>Friedmanniomyces</taxon>
    </lineage>
</organism>
<reference evidence="2 3" key="1">
    <citation type="submission" date="2017-03" db="EMBL/GenBank/DDBJ databases">
        <title>Genomes of endolithic fungi from Antarctica.</title>
        <authorList>
            <person name="Coleine C."/>
            <person name="Masonjones S."/>
            <person name="Stajich J.E."/>
        </authorList>
    </citation>
    <scope>NUCLEOTIDE SEQUENCE [LARGE SCALE GENOMIC DNA]</scope>
    <source>
        <strain evidence="2 3">CCFEE 5184</strain>
    </source>
</reference>
<dbReference type="EMBL" id="NAJQ01000096">
    <property type="protein sequence ID" value="TKA79167.1"/>
    <property type="molecule type" value="Genomic_DNA"/>
</dbReference>
<dbReference type="AlphaFoldDB" id="A0A4U0XRJ0"/>
<accession>A0A4U0XRJ0</accession>
<name>A0A4U0XRJ0_9PEZI</name>
<feature type="compositionally biased region" description="Low complexity" evidence="1">
    <location>
        <begin position="1"/>
        <end position="64"/>
    </location>
</feature>